<reference evidence="2 3" key="1">
    <citation type="submission" date="2016-06" db="EMBL/GenBank/DDBJ databases">
        <title>The Draft Genome Sequence and Annotation of the Desert Woodrat Neotoma lepida.</title>
        <authorList>
            <person name="Campbell M."/>
            <person name="Oakeson K.F."/>
            <person name="Yandell M."/>
            <person name="Halpert J.R."/>
            <person name="Dearing D."/>
        </authorList>
    </citation>
    <scope>NUCLEOTIDE SEQUENCE [LARGE SCALE GENOMIC DNA]</scope>
    <source>
        <strain evidence="2">417</strain>
        <tissue evidence="2">Liver</tissue>
    </source>
</reference>
<proteinExistence type="predicted"/>
<evidence type="ECO:0000313" key="3">
    <source>
        <dbReference type="Proteomes" id="UP000092124"/>
    </source>
</evidence>
<dbReference type="InterPro" id="IPR029222">
    <property type="entry name" value="VCF1/2-like"/>
</dbReference>
<sequence>MGLSGLSLSCSPGSGVPAPLSEGLLQQQAREKKALWQQYWEKQGFPQRKKVFLRHSRRWHRDHMAPYLLERDVRGSPAGDRAQNQLGCQGHVPNIAGMSGDRNTAPNPPSWETLVQGLSGLTLSLGANKPSPLPEWPREQREPEQMLQMERQQESMRMFQRMFKVTTYHSSEHTMLPISANEMSHGSINNPKRESVPESNLNQNIAELNSYIPEFSHEDYALCQGHGEIKVHSLMEGPETIRSPHTPPPIPGD</sequence>
<protein>
    <recommendedName>
        <fullName evidence="4">Protein FAM156A/FAM156B</fullName>
    </recommendedName>
</protein>
<name>A0A1A6HUY8_NEOLE</name>
<accession>A0A1A6HUY8</accession>
<dbReference type="STRING" id="56216.A0A1A6HUY8"/>
<evidence type="ECO:0000313" key="2">
    <source>
        <dbReference type="EMBL" id="OBS82051.1"/>
    </source>
</evidence>
<dbReference type="EMBL" id="LZPO01008340">
    <property type="protein sequence ID" value="OBS82051.1"/>
    <property type="molecule type" value="Genomic_DNA"/>
</dbReference>
<dbReference type="AlphaFoldDB" id="A0A1A6HUY8"/>
<evidence type="ECO:0008006" key="4">
    <source>
        <dbReference type="Google" id="ProtNLM"/>
    </source>
</evidence>
<dbReference type="PANTHER" id="PTHR31577">
    <property type="entry name" value="DEVELOPMENTAL PLURIPOTENCY-ASSOCIATED PROTEIN 3-RELATED"/>
    <property type="match status" value="1"/>
</dbReference>
<dbReference type="OrthoDB" id="9536421at2759"/>
<dbReference type="PANTHER" id="PTHR31577:SF3">
    <property type="entry name" value="PROTEIN FAM156A_FAM156B"/>
    <property type="match status" value="1"/>
</dbReference>
<evidence type="ECO:0000256" key="1">
    <source>
        <dbReference type="SAM" id="MobiDB-lite"/>
    </source>
</evidence>
<comment type="caution">
    <text evidence="2">The sequence shown here is derived from an EMBL/GenBank/DDBJ whole genome shotgun (WGS) entry which is preliminary data.</text>
</comment>
<keyword evidence="3" id="KW-1185">Reference proteome</keyword>
<gene>
    <name evidence="2" type="ORF">A6R68_23959</name>
</gene>
<dbReference type="Pfam" id="PF15434">
    <property type="entry name" value="FAM104"/>
    <property type="match status" value="1"/>
</dbReference>
<dbReference type="InterPro" id="IPR029096">
    <property type="entry name" value="Dppa3"/>
</dbReference>
<feature type="non-terminal residue" evidence="2">
    <location>
        <position position="253"/>
    </location>
</feature>
<organism evidence="2 3">
    <name type="scientific">Neotoma lepida</name>
    <name type="common">Desert woodrat</name>
    <dbReference type="NCBI Taxonomy" id="56216"/>
    <lineage>
        <taxon>Eukaryota</taxon>
        <taxon>Metazoa</taxon>
        <taxon>Chordata</taxon>
        <taxon>Craniata</taxon>
        <taxon>Vertebrata</taxon>
        <taxon>Euteleostomi</taxon>
        <taxon>Mammalia</taxon>
        <taxon>Eutheria</taxon>
        <taxon>Euarchontoglires</taxon>
        <taxon>Glires</taxon>
        <taxon>Rodentia</taxon>
        <taxon>Myomorpha</taxon>
        <taxon>Muroidea</taxon>
        <taxon>Cricetidae</taxon>
        <taxon>Neotominae</taxon>
        <taxon>Neotoma</taxon>
    </lineage>
</organism>
<feature type="compositionally biased region" description="Low complexity" evidence="1">
    <location>
        <begin position="1"/>
        <end position="15"/>
    </location>
</feature>
<dbReference type="Proteomes" id="UP000092124">
    <property type="component" value="Unassembled WGS sequence"/>
</dbReference>
<dbReference type="Pfam" id="PF15549">
    <property type="entry name" value="PGC7_Stella"/>
    <property type="match status" value="1"/>
</dbReference>
<feature type="region of interest" description="Disordered" evidence="1">
    <location>
        <begin position="1"/>
        <end position="24"/>
    </location>
</feature>